<organism evidence="3 4">
    <name type="scientific">Thermobifida alba</name>
    <name type="common">Thermomonospora alba</name>
    <dbReference type="NCBI Taxonomy" id="53522"/>
    <lineage>
        <taxon>Bacteria</taxon>
        <taxon>Bacillati</taxon>
        <taxon>Actinomycetota</taxon>
        <taxon>Actinomycetes</taxon>
        <taxon>Streptosporangiales</taxon>
        <taxon>Nocardiopsidaceae</taxon>
        <taxon>Thermobifida</taxon>
    </lineage>
</organism>
<sequence length="337" mass="35822">MLAGGGGITVADMAGLAARAEEAGCAGVYLAEAWRSGFVALAAMAGRTERISLGPYVLNAHARTPMIAGMSAVDLDELSGGRLVLGVGSGNRVTNESYQGVPVTRPLRKMREYVELLRLVTSARRGDRVDYAGEVHRMSGWRCQVDPVRDSVPIVLAATSPRMTRLAAAVADGIGLGSLQSAEYVARIAAECRAAAAREDFTVLMAALVAVDSDTERAREAARAAVVNLYAGKPHPHYDALLRSQGYEPVAEEVDGAVRRGDLAAARRAVTDEVVDRLTVAGTPHECARRLREYSDVDEILLVNVGGMRYEAGPAEHDARRALLASYEPLLELAAAV</sequence>
<keyword evidence="4" id="KW-1185">Reference proteome</keyword>
<keyword evidence="1" id="KW-0560">Oxidoreductase</keyword>
<dbReference type="InterPro" id="IPR036661">
    <property type="entry name" value="Luciferase-like_sf"/>
</dbReference>
<dbReference type="InterPro" id="IPR050564">
    <property type="entry name" value="F420-G6PD/mer"/>
</dbReference>
<gene>
    <name evidence="3" type="ORF">FOF52_05390</name>
</gene>
<name>A0ABY4KYG7_THEAE</name>
<dbReference type="PANTHER" id="PTHR43244">
    <property type="match status" value="1"/>
</dbReference>
<feature type="domain" description="Luciferase-like" evidence="2">
    <location>
        <begin position="8"/>
        <end position="295"/>
    </location>
</feature>
<reference evidence="3 4" key="1">
    <citation type="submission" date="2020-04" db="EMBL/GenBank/DDBJ databases">
        <title>Thermobifida alba genome sequencing and assembly.</title>
        <authorList>
            <person name="Luzics S."/>
            <person name="Horvath B."/>
            <person name="Nagy I."/>
            <person name="Toth A."/>
            <person name="Nagy I."/>
            <person name="Kukolya J."/>
        </authorList>
    </citation>
    <scope>NUCLEOTIDE SEQUENCE [LARGE SCALE GENOMIC DNA]</scope>
    <source>
        <strain evidence="3 4">DSM 43795</strain>
    </source>
</reference>
<dbReference type="Proteomes" id="UP000832041">
    <property type="component" value="Chromosome"/>
</dbReference>
<dbReference type="SUPFAM" id="SSF51679">
    <property type="entry name" value="Bacterial luciferase-like"/>
    <property type="match status" value="1"/>
</dbReference>
<dbReference type="InterPro" id="IPR011251">
    <property type="entry name" value="Luciferase-like_dom"/>
</dbReference>
<evidence type="ECO:0000313" key="3">
    <source>
        <dbReference type="EMBL" id="UPT20472.1"/>
    </source>
</evidence>
<evidence type="ECO:0000256" key="1">
    <source>
        <dbReference type="ARBA" id="ARBA00023002"/>
    </source>
</evidence>
<protein>
    <submittedName>
        <fullName evidence="3">LLM class flavin-dependent oxidoreductase</fullName>
    </submittedName>
</protein>
<dbReference type="PANTHER" id="PTHR43244:SF1">
    <property type="entry name" value="5,10-METHYLENETETRAHYDROMETHANOPTERIN REDUCTASE"/>
    <property type="match status" value="1"/>
</dbReference>
<dbReference type="EMBL" id="CP051627">
    <property type="protein sequence ID" value="UPT20472.1"/>
    <property type="molecule type" value="Genomic_DNA"/>
</dbReference>
<proteinExistence type="predicted"/>
<evidence type="ECO:0000313" key="4">
    <source>
        <dbReference type="Proteomes" id="UP000832041"/>
    </source>
</evidence>
<evidence type="ECO:0000259" key="2">
    <source>
        <dbReference type="Pfam" id="PF00296"/>
    </source>
</evidence>
<dbReference type="Gene3D" id="3.20.20.30">
    <property type="entry name" value="Luciferase-like domain"/>
    <property type="match status" value="1"/>
</dbReference>
<dbReference type="CDD" id="cd01097">
    <property type="entry name" value="Tetrahydromethanopterin_reductase"/>
    <property type="match status" value="1"/>
</dbReference>
<dbReference type="Pfam" id="PF00296">
    <property type="entry name" value="Bac_luciferase"/>
    <property type="match status" value="1"/>
</dbReference>
<accession>A0ABY4KYG7</accession>
<dbReference type="RefSeq" id="WP_248592730.1">
    <property type="nucleotide sequence ID" value="NZ_BAABEB010000012.1"/>
</dbReference>